<name>A0AAW3A2L3_9TRYP</name>
<dbReference type="AlphaFoldDB" id="A0AAW3A2L3"/>
<evidence type="ECO:0000313" key="2">
    <source>
        <dbReference type="Proteomes" id="UP001500131"/>
    </source>
</evidence>
<dbReference type="Proteomes" id="UP001500131">
    <property type="component" value="Unassembled WGS sequence"/>
</dbReference>
<dbReference type="EMBL" id="JBAMZK010000034">
    <property type="protein sequence ID" value="KAL0497006.1"/>
    <property type="molecule type" value="Genomic_DNA"/>
</dbReference>
<gene>
    <name evidence="1" type="ORF">Q4I31_006846</name>
</gene>
<proteinExistence type="predicted"/>
<protein>
    <submittedName>
        <fullName evidence="1">Uncharacterized protein</fullName>
    </submittedName>
</protein>
<comment type="caution">
    <text evidence="1">The sequence shown here is derived from an EMBL/GenBank/DDBJ whole genome shotgun (WGS) entry which is preliminary data.</text>
</comment>
<sequence>MYNLFEAVKVLESALVDPTAEESLPAQEYVRAALRWSEKVTQLLSEMLSALEAEIRVARAAAGSARTSNRFPVHQGPLVSLLLSTANGLLRLLVQRMQQLMEPMLDRVLSPASATRTLSVVTVDFFSPFLSAMDVCVCFHTSATRLSR</sequence>
<keyword evidence="2" id="KW-1185">Reference proteome</keyword>
<organism evidence="1 2">
    <name type="scientific">Leishmania lindenbergi</name>
    <dbReference type="NCBI Taxonomy" id="651832"/>
    <lineage>
        <taxon>Eukaryota</taxon>
        <taxon>Discoba</taxon>
        <taxon>Euglenozoa</taxon>
        <taxon>Kinetoplastea</taxon>
        <taxon>Metakinetoplastina</taxon>
        <taxon>Trypanosomatida</taxon>
        <taxon>Trypanosomatidae</taxon>
        <taxon>Leishmaniinae</taxon>
        <taxon>Leishmania</taxon>
    </lineage>
</organism>
<accession>A0AAW3A2L3</accession>
<evidence type="ECO:0000313" key="1">
    <source>
        <dbReference type="EMBL" id="KAL0497006.1"/>
    </source>
</evidence>
<reference evidence="1 2" key="1">
    <citation type="submission" date="2024-02" db="EMBL/GenBank/DDBJ databases">
        <title>FIRST GENOME SEQUENCES OF Leishmania (Viannia) shawi, Leishmania (Viannia) lindenbergi AND Leishmania (Viannia) utingensis.</title>
        <authorList>
            <person name="Resadore F."/>
            <person name="Custodio M.G.F."/>
            <person name="Boite M.C."/>
            <person name="Cupolillo E."/>
            <person name="Ferreira G.E.M."/>
        </authorList>
    </citation>
    <scope>NUCLEOTIDE SEQUENCE [LARGE SCALE GENOMIC DNA]</scope>
    <source>
        <strain evidence="1 2">MHOM/BR/1966/M15733</strain>
    </source>
</reference>